<proteinExistence type="predicted"/>
<organism evidence="2 3">
    <name type="scientific">Fontibacillus solani</name>
    <dbReference type="NCBI Taxonomy" id="1572857"/>
    <lineage>
        <taxon>Bacteria</taxon>
        <taxon>Bacillati</taxon>
        <taxon>Bacillota</taxon>
        <taxon>Bacilli</taxon>
        <taxon>Bacillales</taxon>
        <taxon>Paenibacillaceae</taxon>
        <taxon>Fontibacillus</taxon>
    </lineage>
</organism>
<keyword evidence="2" id="KW-0540">Nuclease</keyword>
<keyword evidence="2" id="KW-0378">Hydrolase</keyword>
<protein>
    <submittedName>
        <fullName evidence="2">Putative restriction endonuclease</fullName>
    </submittedName>
</protein>
<sequence>MISDWIPVPEDWKPSIVQGKTYDTETELGQQLYSEVQSIIQRQFIADSELVTEDSEAKRYGSAQIVFPRIGQGAFKVMVTEAYHRRCAITGEKTLPVLEAAHIKPYSQNGPNVTPNGLLLHYAYHGKKLIEMPQAQQERPSTQFLLWHNENVYLA</sequence>
<evidence type="ECO:0000313" key="3">
    <source>
        <dbReference type="Proteomes" id="UP000567067"/>
    </source>
</evidence>
<dbReference type="InterPro" id="IPR003615">
    <property type="entry name" value="HNH_nuc"/>
</dbReference>
<gene>
    <name evidence="2" type="ORF">FHR92_000776</name>
</gene>
<dbReference type="GO" id="GO:0004519">
    <property type="term" value="F:endonuclease activity"/>
    <property type="evidence" value="ECO:0007669"/>
    <property type="project" value="UniProtKB-KW"/>
</dbReference>
<comment type="caution">
    <text evidence="2">The sequence shown here is derived from an EMBL/GenBank/DDBJ whole genome shotgun (WGS) entry which is preliminary data.</text>
</comment>
<accession>A0A7W3SQL1</accession>
<dbReference type="Pfam" id="PF13391">
    <property type="entry name" value="HNH_2"/>
    <property type="match status" value="1"/>
</dbReference>
<reference evidence="2 3" key="1">
    <citation type="submission" date="2020-08" db="EMBL/GenBank/DDBJ databases">
        <title>Genomic Encyclopedia of Type Strains, Phase III (KMG-III): the genomes of soil and plant-associated and newly described type strains.</title>
        <authorList>
            <person name="Whitman W."/>
        </authorList>
    </citation>
    <scope>NUCLEOTIDE SEQUENCE [LARGE SCALE GENOMIC DNA]</scope>
    <source>
        <strain evidence="2 3">CECT 8693</strain>
    </source>
</reference>
<evidence type="ECO:0000313" key="2">
    <source>
        <dbReference type="EMBL" id="MBA9084322.1"/>
    </source>
</evidence>
<dbReference type="EMBL" id="JACJIP010000003">
    <property type="protein sequence ID" value="MBA9084322.1"/>
    <property type="molecule type" value="Genomic_DNA"/>
</dbReference>
<dbReference type="RefSeq" id="WP_220482604.1">
    <property type="nucleotide sequence ID" value="NZ_JACJIP010000003.1"/>
</dbReference>
<keyword evidence="2" id="KW-0255">Endonuclease</keyword>
<dbReference type="AlphaFoldDB" id="A0A7W3SQL1"/>
<evidence type="ECO:0000259" key="1">
    <source>
        <dbReference type="Pfam" id="PF13391"/>
    </source>
</evidence>
<name>A0A7W3SQL1_9BACL</name>
<keyword evidence="3" id="KW-1185">Reference proteome</keyword>
<dbReference type="Proteomes" id="UP000567067">
    <property type="component" value="Unassembled WGS sequence"/>
</dbReference>
<feature type="domain" description="HNH nuclease" evidence="1">
    <location>
        <begin position="87"/>
        <end position="125"/>
    </location>
</feature>